<protein>
    <submittedName>
        <fullName evidence="1">Genomic scaffold, ProqFM164S03</fullName>
    </submittedName>
</protein>
<dbReference type="STRING" id="1365484.W6QDY4"/>
<sequence>MVFDIGAYRTIIAKELLYPTFREYLRDPMNSKLNELSVTLPAHSTWRSAIQTVVAALNDVDEPFLVIPRRSGNRRVFTQLF</sequence>
<keyword evidence="2" id="KW-1185">Reference proteome</keyword>
<dbReference type="OrthoDB" id="4653208at2759"/>
<accession>W6QDY4</accession>
<gene>
    <name evidence="1" type="ORF">PROQFM164_S03g001665</name>
</gene>
<evidence type="ECO:0000313" key="2">
    <source>
        <dbReference type="Proteomes" id="UP000030686"/>
    </source>
</evidence>
<name>W6QDY4_PENRF</name>
<dbReference type="Proteomes" id="UP000030686">
    <property type="component" value="Unassembled WGS sequence"/>
</dbReference>
<reference evidence="1" key="1">
    <citation type="journal article" date="2014" name="Nat. Commun.">
        <title>Multiple recent horizontal transfers of a large genomic region in cheese making fungi.</title>
        <authorList>
            <person name="Cheeseman K."/>
            <person name="Ropars J."/>
            <person name="Renault P."/>
            <person name="Dupont J."/>
            <person name="Gouzy J."/>
            <person name="Branca A."/>
            <person name="Abraham A.L."/>
            <person name="Ceppi M."/>
            <person name="Conseiller E."/>
            <person name="Debuchy R."/>
            <person name="Malagnac F."/>
            <person name="Goarin A."/>
            <person name="Silar P."/>
            <person name="Lacoste S."/>
            <person name="Sallet E."/>
            <person name="Bensimon A."/>
            <person name="Giraud T."/>
            <person name="Brygoo Y."/>
        </authorList>
    </citation>
    <scope>NUCLEOTIDE SEQUENCE [LARGE SCALE GENOMIC DNA]</scope>
    <source>
        <strain evidence="1">FM164</strain>
    </source>
</reference>
<organism evidence="1 2">
    <name type="scientific">Penicillium roqueforti (strain FM164)</name>
    <dbReference type="NCBI Taxonomy" id="1365484"/>
    <lineage>
        <taxon>Eukaryota</taxon>
        <taxon>Fungi</taxon>
        <taxon>Dikarya</taxon>
        <taxon>Ascomycota</taxon>
        <taxon>Pezizomycotina</taxon>
        <taxon>Eurotiomycetes</taxon>
        <taxon>Eurotiomycetidae</taxon>
        <taxon>Eurotiales</taxon>
        <taxon>Aspergillaceae</taxon>
        <taxon>Penicillium</taxon>
    </lineage>
</organism>
<dbReference type="AlphaFoldDB" id="W6QDY4"/>
<dbReference type="EMBL" id="HG792017">
    <property type="protein sequence ID" value="CDM34938.1"/>
    <property type="molecule type" value="Genomic_DNA"/>
</dbReference>
<proteinExistence type="predicted"/>
<evidence type="ECO:0000313" key="1">
    <source>
        <dbReference type="EMBL" id="CDM34938.1"/>
    </source>
</evidence>